<protein>
    <submittedName>
        <fullName evidence="1">Uncharacterized protein</fullName>
    </submittedName>
</protein>
<dbReference type="Proteomes" id="UP000823749">
    <property type="component" value="Chromosome 6"/>
</dbReference>
<proteinExistence type="predicted"/>
<gene>
    <name evidence="1" type="ORF">RHGRI_017513</name>
</gene>
<organism evidence="1 2">
    <name type="scientific">Rhododendron griersonianum</name>
    <dbReference type="NCBI Taxonomy" id="479676"/>
    <lineage>
        <taxon>Eukaryota</taxon>
        <taxon>Viridiplantae</taxon>
        <taxon>Streptophyta</taxon>
        <taxon>Embryophyta</taxon>
        <taxon>Tracheophyta</taxon>
        <taxon>Spermatophyta</taxon>
        <taxon>Magnoliopsida</taxon>
        <taxon>eudicotyledons</taxon>
        <taxon>Gunneridae</taxon>
        <taxon>Pentapetalae</taxon>
        <taxon>asterids</taxon>
        <taxon>Ericales</taxon>
        <taxon>Ericaceae</taxon>
        <taxon>Ericoideae</taxon>
        <taxon>Rhodoreae</taxon>
        <taxon>Rhododendron</taxon>
    </lineage>
</organism>
<comment type="caution">
    <text evidence="1">The sequence shown here is derived from an EMBL/GenBank/DDBJ whole genome shotgun (WGS) entry which is preliminary data.</text>
</comment>
<reference evidence="1 2" key="1">
    <citation type="submission" date="2020-08" db="EMBL/GenBank/DDBJ databases">
        <title>Plant Genome Project.</title>
        <authorList>
            <person name="Zhang R.-G."/>
        </authorList>
    </citation>
    <scope>NUCLEOTIDE SEQUENCE [LARGE SCALE GENOMIC DNA]</scope>
    <source>
        <strain evidence="1">WSP0</strain>
        <tissue evidence="1">Leaf</tissue>
    </source>
</reference>
<evidence type="ECO:0000313" key="1">
    <source>
        <dbReference type="EMBL" id="KAG5545068.1"/>
    </source>
</evidence>
<sequence length="86" mass="9646">MLKILGVVAANLESVVSCELWLDEKLLDNAMLRLQISGFSVLGFALKVKYSELLELRSMTVFNIVDGGQPDSRRIDLGMHVVLNRR</sequence>
<accession>A0AAV6JY36</accession>
<dbReference type="EMBL" id="JACTNZ010000006">
    <property type="protein sequence ID" value="KAG5545068.1"/>
    <property type="molecule type" value="Genomic_DNA"/>
</dbReference>
<dbReference type="AlphaFoldDB" id="A0AAV6JY36"/>
<evidence type="ECO:0000313" key="2">
    <source>
        <dbReference type="Proteomes" id="UP000823749"/>
    </source>
</evidence>
<keyword evidence="2" id="KW-1185">Reference proteome</keyword>
<name>A0AAV6JY36_9ERIC</name>